<reference evidence="2 3" key="1">
    <citation type="journal article" date="2017" name="Environ. Microbiol.">
        <title>Decay of the glycolytic pathway and adaptation to intranuclear parasitism within Enterocytozoonidae microsporidia.</title>
        <authorList>
            <person name="Wiredu Boakye D."/>
            <person name="Jaroenlak P."/>
            <person name="Prachumwat A."/>
            <person name="Williams T.A."/>
            <person name="Bateman K.S."/>
            <person name="Itsathitphaisarn O."/>
            <person name="Sritunyalucksana K."/>
            <person name="Paszkiewicz K.H."/>
            <person name="Moore K.A."/>
            <person name="Stentiford G.D."/>
            <person name="Williams B.A."/>
        </authorList>
    </citation>
    <scope>NUCLEOTIDE SEQUENCE [LARGE SCALE GENOMIC DNA]</scope>
    <source>
        <strain evidence="2 3">TH1</strain>
    </source>
</reference>
<evidence type="ECO:0000313" key="3">
    <source>
        <dbReference type="Proteomes" id="UP000192758"/>
    </source>
</evidence>
<keyword evidence="3" id="KW-1185">Reference proteome</keyword>
<dbReference type="EMBL" id="MNPJ01000012">
    <property type="protein sequence ID" value="OQS55277.1"/>
    <property type="molecule type" value="Genomic_DNA"/>
</dbReference>
<protein>
    <submittedName>
        <fullName evidence="2">Uncharacterized protein</fullName>
    </submittedName>
</protein>
<gene>
    <name evidence="2" type="ORF">EHP00_2363</name>
</gene>
<name>A0A1W0E7N4_9MICR</name>
<proteinExistence type="predicted"/>
<evidence type="ECO:0000313" key="2">
    <source>
        <dbReference type="EMBL" id="OQS55277.1"/>
    </source>
</evidence>
<dbReference type="Proteomes" id="UP000192758">
    <property type="component" value="Unassembled WGS sequence"/>
</dbReference>
<accession>A0A1W0E7N4</accession>
<evidence type="ECO:0000256" key="1">
    <source>
        <dbReference type="SAM" id="Coils"/>
    </source>
</evidence>
<sequence>MFILNLSFWIKIKCSLMFDDNDMPIECSDSLSDDVFLDYSELEEKFTDAKNIDEEDQEEKADVSEQGACGSKDIDRDFVNKCTITDTQKVMKKKPVEELRKIVENVYKNLVREKDIKEKDKFKIKSSIWLLVSLFETYNVPHPKILTNNQIKEKIKFLRDEILKLENIIKYKEGKEFPTDPSKKALYKGILAYNKKTLKNLKKDFEELETEKDKRYRDYKSYTDQIIYFLELYNIFLEEITILQFIEKEFKNN</sequence>
<feature type="coiled-coil region" evidence="1">
    <location>
        <begin position="148"/>
        <end position="218"/>
    </location>
</feature>
<keyword evidence="1" id="KW-0175">Coiled coil</keyword>
<comment type="caution">
    <text evidence="2">The sequence shown here is derived from an EMBL/GenBank/DDBJ whole genome shotgun (WGS) entry which is preliminary data.</text>
</comment>
<organism evidence="2 3">
    <name type="scientific">Ecytonucleospora hepatopenaei</name>
    <dbReference type="NCBI Taxonomy" id="646526"/>
    <lineage>
        <taxon>Eukaryota</taxon>
        <taxon>Fungi</taxon>
        <taxon>Fungi incertae sedis</taxon>
        <taxon>Microsporidia</taxon>
        <taxon>Enterocytozoonidae</taxon>
        <taxon>Ecytonucleospora</taxon>
    </lineage>
</organism>
<dbReference type="VEuPathDB" id="MicrosporidiaDB:EHP00_2363"/>
<dbReference type="AlphaFoldDB" id="A0A1W0E7N4"/>